<evidence type="ECO:0000313" key="4">
    <source>
        <dbReference type="Proteomes" id="UP000053927"/>
    </source>
</evidence>
<feature type="region of interest" description="Disordered" evidence="1">
    <location>
        <begin position="1"/>
        <end position="21"/>
    </location>
</feature>
<dbReference type="KEGG" id="shs:STEHIDRAFT_126374"/>
<protein>
    <submittedName>
        <fullName evidence="3">Uncharacterized protein</fullName>
    </submittedName>
</protein>
<dbReference type="RefSeq" id="XP_007311258.1">
    <property type="nucleotide sequence ID" value="XM_007311196.1"/>
</dbReference>
<feature type="non-terminal residue" evidence="3">
    <location>
        <position position="1"/>
    </location>
</feature>
<feature type="transmembrane region" description="Helical" evidence="2">
    <location>
        <begin position="27"/>
        <end position="47"/>
    </location>
</feature>
<proteinExistence type="predicted"/>
<dbReference type="AlphaFoldDB" id="R7RZE8"/>
<sequence>THQSPSPRTRPENATRHTHPGLTTIPIPIPVSIILELPILTFTFMLIRIRNPLRRRQGHLIDHIYCMSLCRS</sequence>
<name>R7RZE8_STEHR</name>
<keyword evidence="4" id="KW-1185">Reference proteome</keyword>
<dbReference type="GeneID" id="18797748"/>
<gene>
    <name evidence="3" type="ORF">STEHIDRAFT_126374</name>
</gene>
<organism evidence="3 4">
    <name type="scientific">Stereum hirsutum (strain FP-91666)</name>
    <name type="common">White-rot fungus</name>
    <dbReference type="NCBI Taxonomy" id="721885"/>
    <lineage>
        <taxon>Eukaryota</taxon>
        <taxon>Fungi</taxon>
        <taxon>Dikarya</taxon>
        <taxon>Basidiomycota</taxon>
        <taxon>Agaricomycotina</taxon>
        <taxon>Agaricomycetes</taxon>
        <taxon>Russulales</taxon>
        <taxon>Stereaceae</taxon>
        <taxon>Stereum</taxon>
    </lineage>
</organism>
<accession>R7RZE8</accession>
<dbReference type="Proteomes" id="UP000053927">
    <property type="component" value="Unassembled WGS sequence"/>
</dbReference>
<evidence type="ECO:0000313" key="3">
    <source>
        <dbReference type="EMBL" id="EIM79687.1"/>
    </source>
</evidence>
<keyword evidence="2" id="KW-0812">Transmembrane</keyword>
<keyword evidence="2" id="KW-1133">Transmembrane helix</keyword>
<reference evidence="4" key="1">
    <citation type="journal article" date="2012" name="Science">
        <title>The Paleozoic origin of enzymatic lignin decomposition reconstructed from 31 fungal genomes.</title>
        <authorList>
            <person name="Floudas D."/>
            <person name="Binder M."/>
            <person name="Riley R."/>
            <person name="Barry K."/>
            <person name="Blanchette R.A."/>
            <person name="Henrissat B."/>
            <person name="Martinez A.T."/>
            <person name="Otillar R."/>
            <person name="Spatafora J.W."/>
            <person name="Yadav J.S."/>
            <person name="Aerts A."/>
            <person name="Benoit I."/>
            <person name="Boyd A."/>
            <person name="Carlson A."/>
            <person name="Copeland A."/>
            <person name="Coutinho P.M."/>
            <person name="de Vries R.P."/>
            <person name="Ferreira P."/>
            <person name="Findley K."/>
            <person name="Foster B."/>
            <person name="Gaskell J."/>
            <person name="Glotzer D."/>
            <person name="Gorecki P."/>
            <person name="Heitman J."/>
            <person name="Hesse C."/>
            <person name="Hori C."/>
            <person name="Igarashi K."/>
            <person name="Jurgens J.A."/>
            <person name="Kallen N."/>
            <person name="Kersten P."/>
            <person name="Kohler A."/>
            <person name="Kuees U."/>
            <person name="Kumar T.K.A."/>
            <person name="Kuo A."/>
            <person name="LaButti K."/>
            <person name="Larrondo L.F."/>
            <person name="Lindquist E."/>
            <person name="Ling A."/>
            <person name="Lombard V."/>
            <person name="Lucas S."/>
            <person name="Lundell T."/>
            <person name="Martin R."/>
            <person name="McLaughlin D.J."/>
            <person name="Morgenstern I."/>
            <person name="Morin E."/>
            <person name="Murat C."/>
            <person name="Nagy L.G."/>
            <person name="Nolan M."/>
            <person name="Ohm R.A."/>
            <person name="Patyshakuliyeva A."/>
            <person name="Rokas A."/>
            <person name="Ruiz-Duenas F.J."/>
            <person name="Sabat G."/>
            <person name="Salamov A."/>
            <person name="Samejima M."/>
            <person name="Schmutz J."/>
            <person name="Slot J.C."/>
            <person name="St John F."/>
            <person name="Stenlid J."/>
            <person name="Sun H."/>
            <person name="Sun S."/>
            <person name="Syed K."/>
            <person name="Tsang A."/>
            <person name="Wiebenga A."/>
            <person name="Young D."/>
            <person name="Pisabarro A."/>
            <person name="Eastwood D.C."/>
            <person name="Martin F."/>
            <person name="Cullen D."/>
            <person name="Grigoriev I.V."/>
            <person name="Hibbett D.S."/>
        </authorList>
    </citation>
    <scope>NUCLEOTIDE SEQUENCE [LARGE SCALE GENOMIC DNA]</scope>
    <source>
        <strain evidence="4">FP-91666</strain>
    </source>
</reference>
<keyword evidence="2" id="KW-0472">Membrane</keyword>
<evidence type="ECO:0000256" key="2">
    <source>
        <dbReference type="SAM" id="Phobius"/>
    </source>
</evidence>
<evidence type="ECO:0000256" key="1">
    <source>
        <dbReference type="SAM" id="MobiDB-lite"/>
    </source>
</evidence>
<dbReference type="EMBL" id="JH687402">
    <property type="protein sequence ID" value="EIM79687.1"/>
    <property type="molecule type" value="Genomic_DNA"/>
</dbReference>